<feature type="chain" id="PRO_5016663589" evidence="1">
    <location>
        <begin position="21"/>
        <end position="158"/>
    </location>
</feature>
<dbReference type="InterPro" id="IPR032710">
    <property type="entry name" value="NTF2-like_dom_sf"/>
</dbReference>
<dbReference type="Pfam" id="PF14534">
    <property type="entry name" value="DUF4440"/>
    <property type="match status" value="1"/>
</dbReference>
<keyword evidence="1" id="KW-0732">Signal</keyword>
<evidence type="ECO:0000313" key="4">
    <source>
        <dbReference type="Proteomes" id="UP000254258"/>
    </source>
</evidence>
<gene>
    <name evidence="3" type="ORF">DWU98_14300</name>
</gene>
<proteinExistence type="predicted"/>
<accession>A0A370WWY9</accession>
<dbReference type="Proteomes" id="UP000254258">
    <property type="component" value="Unassembled WGS sequence"/>
</dbReference>
<dbReference type="AlphaFoldDB" id="A0A370WWY9"/>
<dbReference type="SUPFAM" id="SSF54427">
    <property type="entry name" value="NTF2-like"/>
    <property type="match status" value="1"/>
</dbReference>
<evidence type="ECO:0000259" key="2">
    <source>
        <dbReference type="Pfam" id="PF14534"/>
    </source>
</evidence>
<keyword evidence="4" id="KW-1185">Reference proteome</keyword>
<organism evidence="3 4">
    <name type="scientific">Dyella monticola</name>
    <dbReference type="NCBI Taxonomy" id="1927958"/>
    <lineage>
        <taxon>Bacteria</taxon>
        <taxon>Pseudomonadati</taxon>
        <taxon>Pseudomonadota</taxon>
        <taxon>Gammaproteobacteria</taxon>
        <taxon>Lysobacterales</taxon>
        <taxon>Rhodanobacteraceae</taxon>
        <taxon>Dyella</taxon>
    </lineage>
</organism>
<dbReference type="OrthoDB" id="3078473at2"/>
<reference evidence="3 4" key="1">
    <citation type="submission" date="2018-07" db="EMBL/GenBank/DDBJ databases">
        <title>Dyella monticola sp. nov. and Dyella psychrodurans sp. nov. isolated from monsoon evergreen broad-leaved forest soil of Dinghu Mountain, China.</title>
        <authorList>
            <person name="Gao Z."/>
            <person name="Qiu L."/>
        </authorList>
    </citation>
    <scope>NUCLEOTIDE SEQUENCE [LARGE SCALE GENOMIC DNA]</scope>
    <source>
        <strain evidence="3 4">4G-K06</strain>
    </source>
</reference>
<dbReference type="InterPro" id="IPR027843">
    <property type="entry name" value="DUF4440"/>
</dbReference>
<name>A0A370WWY9_9GAMM</name>
<evidence type="ECO:0000256" key="1">
    <source>
        <dbReference type="SAM" id="SignalP"/>
    </source>
</evidence>
<feature type="signal peptide" evidence="1">
    <location>
        <begin position="1"/>
        <end position="20"/>
    </location>
</feature>
<sequence length="158" mass="16985">MAVALLACAVFSVQTIPAHAQDAMPAADEAQQTEAGVMAVENHWTLAEMTGDTVWLDHMLLPEYRSVGDNGAAHPKDAIVAGAAKRRGTSLDQAKLKWAAYQRDHAFGSAVVMQGNTAIVSFYDTSLGPQKGVRSSDIFVYVDGQWHALYSQHTAVRG</sequence>
<dbReference type="EMBL" id="QRBE01000008">
    <property type="protein sequence ID" value="RDS80600.1"/>
    <property type="molecule type" value="Genomic_DNA"/>
</dbReference>
<protein>
    <submittedName>
        <fullName evidence="3">Nuclear transport factor 2 family protein</fullName>
    </submittedName>
</protein>
<feature type="domain" description="DUF4440" evidence="2">
    <location>
        <begin position="37"/>
        <end position="147"/>
    </location>
</feature>
<dbReference type="Gene3D" id="3.10.450.50">
    <property type="match status" value="1"/>
</dbReference>
<comment type="caution">
    <text evidence="3">The sequence shown here is derived from an EMBL/GenBank/DDBJ whole genome shotgun (WGS) entry which is preliminary data.</text>
</comment>
<evidence type="ECO:0000313" key="3">
    <source>
        <dbReference type="EMBL" id="RDS80600.1"/>
    </source>
</evidence>